<dbReference type="Proteomes" id="UP000301751">
    <property type="component" value="Unassembled WGS sequence"/>
</dbReference>
<accession>A0A480B2C9</accession>
<evidence type="ECO:0000256" key="10">
    <source>
        <dbReference type="ARBA" id="ARBA00022777"/>
    </source>
</evidence>
<dbReference type="UniPathway" id="UPA00241">
    <property type="reaction ID" value="UER00352"/>
</dbReference>
<evidence type="ECO:0000256" key="14">
    <source>
        <dbReference type="ARBA" id="ARBA00038036"/>
    </source>
</evidence>
<proteinExistence type="inferred from homology"/>
<dbReference type="PANTHER" id="PTHR34265:SF1">
    <property type="entry name" value="TYPE III PANTOTHENATE KINASE"/>
    <property type="match status" value="1"/>
</dbReference>
<comment type="catalytic activity">
    <reaction evidence="1 16">
        <text>(R)-pantothenate + ATP = (R)-4'-phosphopantothenate + ADP + H(+)</text>
        <dbReference type="Rhea" id="RHEA:16373"/>
        <dbReference type="ChEBI" id="CHEBI:10986"/>
        <dbReference type="ChEBI" id="CHEBI:15378"/>
        <dbReference type="ChEBI" id="CHEBI:29032"/>
        <dbReference type="ChEBI" id="CHEBI:30616"/>
        <dbReference type="ChEBI" id="CHEBI:456216"/>
        <dbReference type="EC" id="2.7.1.33"/>
    </reaction>
</comment>
<comment type="pathway">
    <text evidence="4 16">Cofactor biosynthesis; coenzyme A biosynthesis; CoA from (R)-pantothenate: step 1/5.</text>
</comment>
<sequence>MHGPVPPSHFQPTGPSTMRFFAIDIGNTRLKWALYESTAPGAVALDQGAVFLENIDNLADSEWKELPQPDAVLGCNVAGDAVRRRVEEQLELWDLAPRWVVSSAGAAGVTNGYDHPGRLGTDRFVAQIGARQHVLRRGPPRPALVVMVGTAVTVDALDANGKFLGGLILPGHGIMLRALEGGTAGLRVPTGEVVDFPTNTSDALTSGGTYAITGAMERMHRHLQAHCGEAPLTLMTGGAGWKVAPWLPIEHELIDSLIFDGLLALQAERAAA</sequence>
<dbReference type="GO" id="GO:0005737">
    <property type="term" value="C:cytoplasm"/>
    <property type="evidence" value="ECO:0007669"/>
    <property type="project" value="UniProtKB-SubCell"/>
</dbReference>
<keyword evidence="12 16" id="KW-0630">Potassium</keyword>
<dbReference type="Pfam" id="PF03309">
    <property type="entry name" value="Pan_kinase"/>
    <property type="match status" value="1"/>
</dbReference>
<evidence type="ECO:0000256" key="1">
    <source>
        <dbReference type="ARBA" id="ARBA00001206"/>
    </source>
</evidence>
<evidence type="ECO:0000256" key="15">
    <source>
        <dbReference type="ARBA" id="ARBA00040883"/>
    </source>
</evidence>
<dbReference type="GO" id="GO:0015937">
    <property type="term" value="P:coenzyme A biosynthetic process"/>
    <property type="evidence" value="ECO:0007669"/>
    <property type="project" value="UniProtKB-UniRule"/>
</dbReference>
<dbReference type="InterPro" id="IPR004619">
    <property type="entry name" value="Type_III_PanK"/>
</dbReference>
<evidence type="ECO:0000256" key="4">
    <source>
        <dbReference type="ARBA" id="ARBA00005225"/>
    </source>
</evidence>
<dbReference type="GO" id="GO:0004594">
    <property type="term" value="F:pantothenate kinase activity"/>
    <property type="evidence" value="ECO:0007669"/>
    <property type="project" value="UniProtKB-UniRule"/>
</dbReference>
<feature type="binding site" evidence="16">
    <location>
        <begin position="24"/>
        <end position="31"/>
    </location>
    <ligand>
        <name>ATP</name>
        <dbReference type="ChEBI" id="CHEBI:30616"/>
    </ligand>
</feature>
<comment type="subunit">
    <text evidence="5 16">Homodimer.</text>
</comment>
<feature type="binding site" evidence="16">
    <location>
        <position position="150"/>
    </location>
    <ligand>
        <name>ATP</name>
        <dbReference type="ChEBI" id="CHEBI:30616"/>
    </ligand>
</feature>
<dbReference type="EC" id="2.7.1.33" evidence="6 16"/>
<evidence type="ECO:0000256" key="3">
    <source>
        <dbReference type="ARBA" id="ARBA00004496"/>
    </source>
</evidence>
<evidence type="ECO:0000256" key="5">
    <source>
        <dbReference type="ARBA" id="ARBA00011738"/>
    </source>
</evidence>
<feature type="binding site" evidence="16">
    <location>
        <begin position="120"/>
        <end position="123"/>
    </location>
    <ligand>
        <name>substrate</name>
    </ligand>
</feature>
<comment type="subcellular location">
    <subcellularLocation>
        <location evidence="3 16">Cytoplasm</location>
    </subcellularLocation>
</comment>
<reference evidence="18" key="1">
    <citation type="submission" date="2019-03" db="EMBL/GenBank/DDBJ databases">
        <title>Aquabacterium pictum sp.nov., the first bacteriochlorophyll a-containing freshwater bacterium in the genus Aquabacterium of the class Betaproteobacteria.</title>
        <authorList>
            <person name="Hirose S."/>
            <person name="Tank M."/>
            <person name="Hara E."/>
            <person name="Tamaki H."/>
            <person name="Takaichi S."/>
            <person name="Haruta S."/>
            <person name="Hanada S."/>
        </authorList>
    </citation>
    <scope>NUCLEOTIDE SEQUENCE [LARGE SCALE GENOMIC DNA]</scope>
    <source>
        <strain evidence="18">W35</strain>
    </source>
</reference>
<keyword evidence="13 16" id="KW-0173">Coenzyme A biosynthesis</keyword>
<feature type="binding site" evidence="16">
    <location>
        <position position="200"/>
    </location>
    <ligand>
        <name>substrate</name>
    </ligand>
</feature>
<evidence type="ECO:0000256" key="6">
    <source>
        <dbReference type="ARBA" id="ARBA00012102"/>
    </source>
</evidence>
<dbReference type="CDD" id="cd24015">
    <property type="entry name" value="ASKHA_NBD_PanK-III"/>
    <property type="match status" value="1"/>
</dbReference>
<protein>
    <recommendedName>
        <fullName evidence="15 16">Type III pantothenate kinase</fullName>
        <ecNumber evidence="6 16">2.7.1.33</ecNumber>
    </recommendedName>
    <alternativeName>
        <fullName evidence="16">PanK-III</fullName>
    </alternativeName>
    <alternativeName>
        <fullName evidence="16">Pantothenic acid kinase</fullName>
    </alternativeName>
</protein>
<evidence type="ECO:0000256" key="12">
    <source>
        <dbReference type="ARBA" id="ARBA00022958"/>
    </source>
</evidence>
<evidence type="ECO:0000256" key="16">
    <source>
        <dbReference type="HAMAP-Rule" id="MF_01274"/>
    </source>
</evidence>
<dbReference type="HAMAP" id="MF_01274">
    <property type="entry name" value="Pantothen_kinase_3"/>
    <property type="match status" value="1"/>
</dbReference>
<dbReference type="AlphaFoldDB" id="A0A480B2C9"/>
<dbReference type="Gene3D" id="3.30.420.40">
    <property type="match status" value="2"/>
</dbReference>
<gene>
    <name evidence="16" type="primary">coaX</name>
    <name evidence="17" type="ORF">AQPW35_51360</name>
</gene>
<dbReference type="GO" id="GO:0005524">
    <property type="term" value="F:ATP binding"/>
    <property type="evidence" value="ECO:0007669"/>
    <property type="project" value="UniProtKB-UniRule"/>
</dbReference>
<comment type="caution">
    <text evidence="17">The sequence shown here is derived from an EMBL/GenBank/DDBJ whole genome shotgun (WGS) entry which is preliminary data.</text>
</comment>
<evidence type="ECO:0000256" key="9">
    <source>
        <dbReference type="ARBA" id="ARBA00022741"/>
    </source>
</evidence>
<evidence type="ECO:0000256" key="8">
    <source>
        <dbReference type="ARBA" id="ARBA00022679"/>
    </source>
</evidence>
<keyword evidence="9 16" id="KW-0547">Nucleotide-binding</keyword>
<comment type="caution">
    <text evidence="16">Lacks conserved residue(s) required for the propagation of feature annotation.</text>
</comment>
<evidence type="ECO:0000256" key="2">
    <source>
        <dbReference type="ARBA" id="ARBA00001958"/>
    </source>
</evidence>
<feature type="active site" description="Proton acceptor" evidence="16">
    <location>
        <position position="122"/>
    </location>
</feature>
<keyword evidence="8 16" id="KW-0808">Transferase</keyword>
<evidence type="ECO:0000313" key="18">
    <source>
        <dbReference type="Proteomes" id="UP000301751"/>
    </source>
</evidence>
<comment type="cofactor">
    <cofactor evidence="2">
        <name>K(+)</name>
        <dbReference type="ChEBI" id="CHEBI:29103"/>
    </cofactor>
</comment>
<organism evidence="17 18">
    <name type="scientific">Pseudaquabacterium pictum</name>
    <dbReference type="NCBI Taxonomy" id="2315236"/>
    <lineage>
        <taxon>Bacteria</taxon>
        <taxon>Pseudomonadati</taxon>
        <taxon>Pseudomonadota</taxon>
        <taxon>Betaproteobacteria</taxon>
        <taxon>Burkholderiales</taxon>
        <taxon>Sphaerotilaceae</taxon>
        <taxon>Pseudaquabacterium</taxon>
    </lineage>
</organism>
<keyword evidence="18" id="KW-1185">Reference proteome</keyword>
<evidence type="ECO:0000256" key="11">
    <source>
        <dbReference type="ARBA" id="ARBA00022840"/>
    </source>
</evidence>
<dbReference type="PANTHER" id="PTHR34265">
    <property type="entry name" value="TYPE III PANTOTHENATE KINASE"/>
    <property type="match status" value="1"/>
</dbReference>
<keyword evidence="11 16" id="KW-0067">ATP-binding</keyword>
<comment type="similarity">
    <text evidence="14 16">Belongs to the type III pantothenate kinase family.</text>
</comment>
<comment type="function">
    <text evidence="16">Catalyzes the phosphorylation of pantothenate (Pan), the first step in CoA biosynthesis.</text>
</comment>
<evidence type="ECO:0000256" key="13">
    <source>
        <dbReference type="ARBA" id="ARBA00022993"/>
    </source>
</evidence>
<name>A0A480B2C9_9BURK</name>
<keyword evidence="10 16" id="KW-0418">Kinase</keyword>
<evidence type="ECO:0000256" key="7">
    <source>
        <dbReference type="ARBA" id="ARBA00022490"/>
    </source>
</evidence>
<keyword evidence="7 16" id="KW-0963">Cytoplasm</keyword>
<dbReference type="SUPFAM" id="SSF53067">
    <property type="entry name" value="Actin-like ATPase domain"/>
    <property type="match status" value="2"/>
</dbReference>
<feature type="binding site" evidence="16">
    <location>
        <position position="113"/>
    </location>
    <ligand>
        <name>substrate</name>
    </ligand>
</feature>
<evidence type="ECO:0000313" key="17">
    <source>
        <dbReference type="EMBL" id="GCL66055.1"/>
    </source>
</evidence>
<dbReference type="EMBL" id="BJCL01000024">
    <property type="protein sequence ID" value="GCL66055.1"/>
    <property type="molecule type" value="Genomic_DNA"/>
</dbReference>
<dbReference type="NCBIfam" id="TIGR00671">
    <property type="entry name" value="baf"/>
    <property type="match status" value="1"/>
</dbReference>
<dbReference type="InterPro" id="IPR043129">
    <property type="entry name" value="ATPase_NBD"/>
</dbReference>
<comment type="cofactor">
    <cofactor evidence="16">
        <name>NH4(+)</name>
        <dbReference type="ChEBI" id="CHEBI:28938"/>
    </cofactor>
    <cofactor evidence="16">
        <name>K(+)</name>
        <dbReference type="ChEBI" id="CHEBI:29103"/>
    </cofactor>
    <text evidence="16">A monovalent cation. Ammonium or potassium.</text>
</comment>